<dbReference type="EMBL" id="FSRK01000002">
    <property type="protein sequence ID" value="SIO37526.1"/>
    <property type="molecule type" value="Genomic_DNA"/>
</dbReference>
<dbReference type="AlphaFoldDB" id="A0A1N6J073"/>
<evidence type="ECO:0000313" key="2">
    <source>
        <dbReference type="Proteomes" id="UP000185207"/>
    </source>
</evidence>
<proteinExistence type="predicted"/>
<organism evidence="1 2">
    <name type="scientific">Epilithonimonas zeae</name>
    <dbReference type="NCBI Taxonomy" id="1416779"/>
    <lineage>
        <taxon>Bacteria</taxon>
        <taxon>Pseudomonadati</taxon>
        <taxon>Bacteroidota</taxon>
        <taxon>Flavobacteriia</taxon>
        <taxon>Flavobacteriales</taxon>
        <taxon>Weeksellaceae</taxon>
        <taxon>Chryseobacterium group</taxon>
        <taxon>Epilithonimonas</taxon>
    </lineage>
</organism>
<name>A0A1N6J073_9FLAO</name>
<reference evidence="2" key="1">
    <citation type="submission" date="2016-11" db="EMBL/GenBank/DDBJ databases">
        <authorList>
            <person name="Varghese N."/>
            <person name="Submissions S."/>
        </authorList>
    </citation>
    <scope>NUCLEOTIDE SEQUENCE [LARGE SCALE GENOMIC DNA]</scope>
    <source>
        <strain evidence="2">DSM 27623</strain>
    </source>
</reference>
<dbReference type="Proteomes" id="UP000185207">
    <property type="component" value="Unassembled WGS sequence"/>
</dbReference>
<sequence>MSDFININIGALIHQRVSEKNWKSQGFVIFSTVLRMRF</sequence>
<protein>
    <submittedName>
        <fullName evidence="1">Uncharacterized protein</fullName>
    </submittedName>
</protein>
<keyword evidence="2" id="KW-1185">Reference proteome</keyword>
<evidence type="ECO:0000313" key="1">
    <source>
        <dbReference type="EMBL" id="SIO37526.1"/>
    </source>
</evidence>
<dbReference type="STRING" id="1416779.SAMN05444409_3167"/>
<accession>A0A1N6J073</accession>
<gene>
    <name evidence="1" type="ORF">SAMN05444409_3167</name>
</gene>